<dbReference type="PROSITE" id="PS00745">
    <property type="entry name" value="RF_PROK_I"/>
    <property type="match status" value="1"/>
</dbReference>
<comment type="PTM">
    <text evidence="4">Methylated by PrmC. Methylation increases the termination efficiency of RF2.</text>
</comment>
<keyword evidence="8" id="KW-1185">Reference proteome</keyword>
<reference evidence="7 8" key="1">
    <citation type="submission" date="2021-12" db="EMBL/GenBank/DDBJ databases">
        <title>Discovery of the Pendulisporaceae a myxobacterial family with distinct sporulation behavior and unique specialized metabolism.</title>
        <authorList>
            <person name="Garcia R."/>
            <person name="Popoff A."/>
            <person name="Bader C.D."/>
            <person name="Loehr J."/>
            <person name="Walesch S."/>
            <person name="Walt C."/>
            <person name="Boldt J."/>
            <person name="Bunk B."/>
            <person name="Haeckl F.J.F.P.J."/>
            <person name="Gunesch A.P."/>
            <person name="Birkelbach J."/>
            <person name="Nuebel U."/>
            <person name="Pietschmann T."/>
            <person name="Bach T."/>
            <person name="Mueller R."/>
        </authorList>
    </citation>
    <scope>NUCLEOTIDE SEQUENCE [LARGE SCALE GENOMIC DNA]</scope>
    <source>
        <strain evidence="7 8">MSr12523</strain>
    </source>
</reference>
<dbReference type="Pfam" id="PF03462">
    <property type="entry name" value="PCRF"/>
    <property type="match status" value="1"/>
</dbReference>
<keyword evidence="3 4" id="KW-0648">Protein biosynthesis</keyword>
<comment type="subcellular location">
    <subcellularLocation>
        <location evidence="4">Cytoplasm</location>
    </subcellularLocation>
</comment>
<organism evidence="7 8">
    <name type="scientific">Pendulispora brunnea</name>
    <dbReference type="NCBI Taxonomy" id="2905690"/>
    <lineage>
        <taxon>Bacteria</taxon>
        <taxon>Pseudomonadati</taxon>
        <taxon>Myxococcota</taxon>
        <taxon>Myxococcia</taxon>
        <taxon>Myxococcales</taxon>
        <taxon>Sorangiineae</taxon>
        <taxon>Pendulisporaceae</taxon>
        <taxon>Pendulispora</taxon>
    </lineage>
</organism>
<gene>
    <name evidence="4 7" type="primary">prfB</name>
    <name evidence="7" type="ORF">LZC95_39080</name>
</gene>
<dbReference type="InterPro" id="IPR045853">
    <property type="entry name" value="Pep_chain_release_fac_I_sf"/>
</dbReference>
<evidence type="ECO:0000256" key="1">
    <source>
        <dbReference type="ARBA" id="ARBA00010835"/>
    </source>
</evidence>
<dbReference type="SMART" id="SM00937">
    <property type="entry name" value="PCRF"/>
    <property type="match status" value="1"/>
</dbReference>
<evidence type="ECO:0000259" key="6">
    <source>
        <dbReference type="PROSITE" id="PS00745"/>
    </source>
</evidence>
<dbReference type="InterPro" id="IPR005139">
    <property type="entry name" value="PCRF"/>
</dbReference>
<dbReference type="Pfam" id="PF00472">
    <property type="entry name" value="RF-1"/>
    <property type="match status" value="1"/>
</dbReference>
<evidence type="ECO:0000256" key="4">
    <source>
        <dbReference type="HAMAP-Rule" id="MF_00094"/>
    </source>
</evidence>
<name>A0ABZ2K1F0_9BACT</name>
<dbReference type="Gene3D" id="3.30.70.1660">
    <property type="match status" value="1"/>
</dbReference>
<dbReference type="Gene3D" id="1.20.58.410">
    <property type="entry name" value="Release factor"/>
    <property type="match status" value="1"/>
</dbReference>
<dbReference type="InterPro" id="IPR004374">
    <property type="entry name" value="PrfB"/>
</dbReference>
<dbReference type="SUPFAM" id="SSF75620">
    <property type="entry name" value="Release factor"/>
    <property type="match status" value="1"/>
</dbReference>
<dbReference type="PANTHER" id="PTHR43116">
    <property type="entry name" value="PEPTIDE CHAIN RELEASE FACTOR 2"/>
    <property type="match status" value="1"/>
</dbReference>
<dbReference type="NCBIfam" id="TIGR00020">
    <property type="entry name" value="prfB"/>
    <property type="match status" value="1"/>
</dbReference>
<dbReference type="PANTHER" id="PTHR43116:SF3">
    <property type="entry name" value="CLASS I PEPTIDE CHAIN RELEASE FACTOR"/>
    <property type="match status" value="1"/>
</dbReference>
<dbReference type="Gene3D" id="3.30.160.20">
    <property type="match status" value="1"/>
</dbReference>
<keyword evidence="2 4" id="KW-0488">Methylation</keyword>
<evidence type="ECO:0000313" key="8">
    <source>
        <dbReference type="Proteomes" id="UP001379533"/>
    </source>
</evidence>
<dbReference type="RefSeq" id="WP_394843045.1">
    <property type="nucleotide sequence ID" value="NZ_CP089982.1"/>
</dbReference>
<sequence>MLTESRDSLQDLKRRLTALRGHLDVARLKRELDRLGEQTLAPGFWDDQNKALALTRKRSSIEQTVVNFEKLERDVEDASVLLELGATEKDDDTVAEVAKTIPELEQRVRQTELARMLSGPADRSGAIVTIHPGAGGTDAKDWAQMLLRMYMRWCERRGYKTEIVDFQEGDEAGIDAASFTVAGDSAYGYLRSENGVHRLVRMSPFNADHTRQTAFAAVEVTPDLDDDIQIEVQDKDIEITTMRAGGKGGQNVNKVETAVRLRHLPTGLNIVCRAERSQHQNRAMAMKMLKAKLYEMELQKREQANAAYQATKSAINFGSQIRNYVLAPYRLVKDARTAHENSNVDAVLDGDLDAFIEAYLLAAAGGDLKKGVSADDAADLA</sequence>
<evidence type="ECO:0000256" key="2">
    <source>
        <dbReference type="ARBA" id="ARBA00022481"/>
    </source>
</evidence>
<dbReference type="InterPro" id="IPR000352">
    <property type="entry name" value="Pep_chain_release_fac_I"/>
</dbReference>
<dbReference type="EMBL" id="CP089982">
    <property type="protein sequence ID" value="WXA92442.1"/>
    <property type="molecule type" value="Genomic_DNA"/>
</dbReference>
<proteinExistence type="inferred from homology"/>
<evidence type="ECO:0000256" key="3">
    <source>
        <dbReference type="ARBA" id="ARBA00022917"/>
    </source>
</evidence>
<accession>A0ABZ2K1F0</accession>
<dbReference type="Proteomes" id="UP001379533">
    <property type="component" value="Chromosome"/>
</dbReference>
<dbReference type="HAMAP" id="MF_00094">
    <property type="entry name" value="Rel_fac_2"/>
    <property type="match status" value="1"/>
</dbReference>
<keyword evidence="4" id="KW-0963">Cytoplasm</keyword>
<feature type="domain" description="Prokaryotic-type class I peptide chain release factors" evidence="6">
    <location>
        <begin position="243"/>
        <end position="259"/>
    </location>
</feature>
<feature type="modified residue" description="N5-methylglutamine" evidence="4">
    <location>
        <position position="250"/>
    </location>
</feature>
<comment type="similarity">
    <text evidence="1 4">Belongs to the prokaryotic/mitochondrial release factor family.</text>
</comment>
<protein>
    <recommendedName>
        <fullName evidence="4 5">Peptide chain release factor 2</fullName>
        <shortName evidence="4">RF-2</shortName>
    </recommendedName>
</protein>
<evidence type="ECO:0000313" key="7">
    <source>
        <dbReference type="EMBL" id="WXA92442.1"/>
    </source>
</evidence>
<evidence type="ECO:0000256" key="5">
    <source>
        <dbReference type="NCBIfam" id="TIGR00020"/>
    </source>
</evidence>
<comment type="function">
    <text evidence="4">Peptide chain release factor 2 directs the termination of translation in response to the peptide chain termination codons UGA and UAA.</text>
</comment>